<keyword evidence="4" id="KW-1185">Reference proteome</keyword>
<sequence length="155" mass="16241">MKLTLVLLAVFATFAALDSTHAADAKKAASAEAPKAAPKKGEAKAKQDTYPLYGKVVAITSRTLTIVRSDAADAPEVKFTVNASTEYVDEEKPVTIEAVKVGSWVGGSIKKAEGDGNDTVLKLNVGAKQRVAKKGTAKAPKKKAEAKTDAKKKAE</sequence>
<evidence type="ECO:0000313" key="4">
    <source>
        <dbReference type="Proteomes" id="UP000321577"/>
    </source>
</evidence>
<feature type="compositionally biased region" description="Basic residues" evidence="1">
    <location>
        <begin position="131"/>
        <end position="141"/>
    </location>
</feature>
<evidence type="ECO:0000256" key="1">
    <source>
        <dbReference type="SAM" id="MobiDB-lite"/>
    </source>
</evidence>
<organism evidence="3 4">
    <name type="scientific">Brevifollis gellanilyticus</name>
    <dbReference type="NCBI Taxonomy" id="748831"/>
    <lineage>
        <taxon>Bacteria</taxon>
        <taxon>Pseudomonadati</taxon>
        <taxon>Verrucomicrobiota</taxon>
        <taxon>Verrucomicrobiia</taxon>
        <taxon>Verrucomicrobiales</taxon>
        <taxon>Verrucomicrobiaceae</taxon>
    </lineage>
</organism>
<dbReference type="AlphaFoldDB" id="A0A512MBL5"/>
<dbReference type="EMBL" id="BKAG01000025">
    <property type="protein sequence ID" value="GEP44117.1"/>
    <property type="molecule type" value="Genomic_DNA"/>
</dbReference>
<evidence type="ECO:0000256" key="2">
    <source>
        <dbReference type="SAM" id="SignalP"/>
    </source>
</evidence>
<feature type="compositionally biased region" description="Basic and acidic residues" evidence="1">
    <location>
        <begin position="142"/>
        <end position="155"/>
    </location>
</feature>
<dbReference type="OrthoDB" id="195063at2"/>
<reference evidence="3 4" key="1">
    <citation type="submission" date="2019-07" db="EMBL/GenBank/DDBJ databases">
        <title>Whole genome shotgun sequence of Brevifollis gellanilyticus NBRC 108608.</title>
        <authorList>
            <person name="Hosoyama A."/>
            <person name="Uohara A."/>
            <person name="Ohji S."/>
            <person name="Ichikawa N."/>
        </authorList>
    </citation>
    <scope>NUCLEOTIDE SEQUENCE [LARGE SCALE GENOMIC DNA]</scope>
    <source>
        <strain evidence="3 4">NBRC 108608</strain>
    </source>
</reference>
<name>A0A512MBL5_9BACT</name>
<comment type="caution">
    <text evidence="3">The sequence shown here is derived from an EMBL/GenBank/DDBJ whole genome shotgun (WGS) entry which is preliminary data.</text>
</comment>
<dbReference type="Proteomes" id="UP000321577">
    <property type="component" value="Unassembled WGS sequence"/>
</dbReference>
<keyword evidence="2" id="KW-0732">Signal</keyword>
<dbReference type="RefSeq" id="WP_146851724.1">
    <property type="nucleotide sequence ID" value="NZ_BKAG01000025.1"/>
</dbReference>
<evidence type="ECO:0008006" key="5">
    <source>
        <dbReference type="Google" id="ProtNLM"/>
    </source>
</evidence>
<evidence type="ECO:0000313" key="3">
    <source>
        <dbReference type="EMBL" id="GEP44117.1"/>
    </source>
</evidence>
<feature type="region of interest" description="Disordered" evidence="1">
    <location>
        <begin position="131"/>
        <end position="155"/>
    </location>
</feature>
<protein>
    <recommendedName>
        <fullName evidence="5">DUF5666 domain-containing protein</fullName>
    </recommendedName>
</protein>
<feature type="chain" id="PRO_5021892617" description="DUF5666 domain-containing protein" evidence="2">
    <location>
        <begin position="23"/>
        <end position="155"/>
    </location>
</feature>
<gene>
    <name evidence="3" type="ORF">BGE01nite_34080</name>
</gene>
<feature type="signal peptide" evidence="2">
    <location>
        <begin position="1"/>
        <end position="22"/>
    </location>
</feature>
<proteinExistence type="predicted"/>
<accession>A0A512MBL5</accession>